<protein>
    <submittedName>
        <fullName evidence="3">Zf-ISL3 domain-containing protein</fullName>
    </submittedName>
</protein>
<dbReference type="WBParaSite" id="BXY_1305800.1">
    <property type="protein sequence ID" value="BXY_1305800.1"/>
    <property type="gene ID" value="BXY_1305800"/>
</dbReference>
<proteinExistence type="predicted"/>
<reference evidence="3" key="1">
    <citation type="submission" date="2016-11" db="UniProtKB">
        <authorList>
            <consortium name="WormBaseParasite"/>
        </authorList>
    </citation>
    <scope>IDENTIFICATION</scope>
</reference>
<feature type="domain" description="RYYR-CCHC" evidence="1">
    <location>
        <begin position="46"/>
        <end position="123"/>
    </location>
</feature>
<sequence>MEFCISPFLFLALCDEIPPRHKLSPTATSLVCSKICTVQTDFFEVRLELSAKLQPSVLVLDDKDGLKRQYRLTNKSKDGRKLYFRCSFCDTLIRKTNIRIRAKITLQDGRIMGDQFPKHHPDCKAKSPEELAVQQIDRKSRREVKEGILQPREAYEKARQRAMQYHHERSSLQDSSMEMEEPLTNQVQPKMEHIDYHELPNFPEWQRIRQQYFRMRKVGEIQKHNQMQVRTDALRQATFIENDDDETMLVEVDDPDAVQGEGLGKDFVVQGEFGLG</sequence>
<name>A0A1I7SJ34_BURXY</name>
<evidence type="ECO:0000259" key="1">
    <source>
        <dbReference type="Pfam" id="PF23674"/>
    </source>
</evidence>
<dbReference type="Proteomes" id="UP000095284">
    <property type="component" value="Unplaced"/>
</dbReference>
<organism evidence="2 3">
    <name type="scientific">Bursaphelenchus xylophilus</name>
    <name type="common">Pinewood nematode worm</name>
    <name type="synonym">Aphelenchoides xylophilus</name>
    <dbReference type="NCBI Taxonomy" id="6326"/>
    <lineage>
        <taxon>Eukaryota</taxon>
        <taxon>Metazoa</taxon>
        <taxon>Ecdysozoa</taxon>
        <taxon>Nematoda</taxon>
        <taxon>Chromadorea</taxon>
        <taxon>Rhabditida</taxon>
        <taxon>Tylenchina</taxon>
        <taxon>Tylenchomorpha</taxon>
        <taxon>Aphelenchoidea</taxon>
        <taxon>Aphelenchoididae</taxon>
        <taxon>Bursaphelenchus</taxon>
    </lineage>
</organism>
<evidence type="ECO:0000313" key="3">
    <source>
        <dbReference type="WBParaSite" id="BXY_1305800.1"/>
    </source>
</evidence>
<evidence type="ECO:0000313" key="2">
    <source>
        <dbReference type="Proteomes" id="UP000095284"/>
    </source>
</evidence>
<dbReference type="eggNOG" id="ENOG502SAHS">
    <property type="taxonomic scope" value="Eukaryota"/>
</dbReference>
<dbReference type="Pfam" id="PF23674">
    <property type="entry name" value="RYYR-CCHC"/>
    <property type="match status" value="1"/>
</dbReference>
<accession>A0A1I7SJ34</accession>
<dbReference type="AlphaFoldDB" id="A0A1I7SJ34"/>
<dbReference type="InterPro" id="IPR057001">
    <property type="entry name" value="RYYR-CCHC"/>
</dbReference>